<organism evidence="7 8">
    <name type="scientific">Turicibacter sanguinis</name>
    <dbReference type="NCBI Taxonomy" id="154288"/>
    <lineage>
        <taxon>Bacteria</taxon>
        <taxon>Bacillati</taxon>
        <taxon>Bacillota</taxon>
        <taxon>Erysipelotrichia</taxon>
        <taxon>Erysipelotrichales</taxon>
        <taxon>Turicibacteraceae</taxon>
        <taxon>Turicibacter</taxon>
    </lineage>
</organism>
<keyword evidence="1" id="KW-0540">Nuclease</keyword>
<dbReference type="PANTHER" id="PTHR31290:SF5">
    <property type="entry name" value="UV-DAMAGE ENDONUCLEASE"/>
    <property type="match status" value="1"/>
</dbReference>
<evidence type="ECO:0000256" key="3">
    <source>
        <dbReference type="ARBA" id="ARBA00022763"/>
    </source>
</evidence>
<dbReference type="NCBIfam" id="TIGR00629">
    <property type="entry name" value="uvde"/>
    <property type="match status" value="1"/>
</dbReference>
<keyword evidence="5" id="KW-0378">Hydrolase</keyword>
<comment type="caution">
    <text evidence="7">The sequence shown here is derived from an EMBL/GenBank/DDBJ whole genome shotgun (WGS) entry which is preliminary data.</text>
</comment>
<dbReference type="GO" id="GO:0006289">
    <property type="term" value="P:nucleotide-excision repair"/>
    <property type="evidence" value="ECO:0007669"/>
    <property type="project" value="InterPro"/>
</dbReference>
<proteinExistence type="predicted"/>
<dbReference type="AlphaFoldDB" id="A0A173R1I7"/>
<protein>
    <submittedName>
        <fullName evidence="7">UV DNA damage repair endonuclease UvsE</fullName>
    </submittedName>
</protein>
<gene>
    <name evidence="7" type="primary">uvsE</name>
    <name evidence="7" type="ORF">GMA92_00675</name>
</gene>
<keyword evidence="4" id="KW-0228">DNA excision</keyword>
<evidence type="ECO:0000256" key="4">
    <source>
        <dbReference type="ARBA" id="ARBA00022769"/>
    </source>
</evidence>
<keyword evidence="3" id="KW-0227">DNA damage</keyword>
<dbReference type="Proteomes" id="UP000487649">
    <property type="component" value="Unassembled WGS sequence"/>
</dbReference>
<dbReference type="InterPro" id="IPR004601">
    <property type="entry name" value="UvdE"/>
</dbReference>
<evidence type="ECO:0000256" key="2">
    <source>
        <dbReference type="ARBA" id="ARBA00022759"/>
    </source>
</evidence>
<sequence length="318" mass="37041">MKIRLGYVAIALKLDKVTSSSPVTYKKYSSLSSKREQLSLLTRVTKSNLHDLIKILNYNAKQEIHFYRMTSKLIPLATHQEVLWDYSKVIQEECQEVADLIKKYDMRVDAHPDQFNVLNSINEAVIEASIQSLLHQLHLFELFDIKSPQLVLHVGGKAGGKEAALERFIQTFHRLPPNIQKALIIENDDKVYSADDVLKLCQTLNIPMVLDIHHHRCYNEGIELQPLLESIFKTWDQNPWPPKVHISSPKEFDTDRRHSDYIEIEDLLRFIELVQPLNQDLDIMIEAKQKDLALYRLIQDIKVARPHWKWLDGTTFEV</sequence>
<dbReference type="GO" id="GO:0009411">
    <property type="term" value="P:response to UV"/>
    <property type="evidence" value="ECO:0007669"/>
    <property type="project" value="InterPro"/>
</dbReference>
<dbReference type="GO" id="GO:0004519">
    <property type="term" value="F:endonuclease activity"/>
    <property type="evidence" value="ECO:0007669"/>
    <property type="project" value="UniProtKB-KW"/>
</dbReference>
<accession>A0A173R1I7</accession>
<dbReference type="GeneID" id="60060022"/>
<dbReference type="SUPFAM" id="SSF51658">
    <property type="entry name" value="Xylose isomerase-like"/>
    <property type="match status" value="1"/>
</dbReference>
<name>A0A173R1I7_9FIRM</name>
<dbReference type="GO" id="GO:0016787">
    <property type="term" value="F:hydrolase activity"/>
    <property type="evidence" value="ECO:0007669"/>
    <property type="project" value="UniProtKB-KW"/>
</dbReference>
<dbReference type="Gene3D" id="3.20.20.150">
    <property type="entry name" value="Divalent-metal-dependent TIM barrel enzymes"/>
    <property type="match status" value="1"/>
</dbReference>
<keyword evidence="2 7" id="KW-0255">Endonuclease</keyword>
<evidence type="ECO:0000256" key="5">
    <source>
        <dbReference type="ARBA" id="ARBA00022801"/>
    </source>
</evidence>
<dbReference type="Pfam" id="PF03851">
    <property type="entry name" value="UvdE"/>
    <property type="match status" value="1"/>
</dbReference>
<dbReference type="OrthoDB" id="9782576at2"/>
<keyword evidence="6" id="KW-0234">DNA repair</keyword>
<evidence type="ECO:0000313" key="7">
    <source>
        <dbReference type="EMBL" id="MTK19952.1"/>
    </source>
</evidence>
<evidence type="ECO:0000313" key="8">
    <source>
        <dbReference type="Proteomes" id="UP000487649"/>
    </source>
</evidence>
<dbReference type="InterPro" id="IPR036237">
    <property type="entry name" value="Xyl_isomerase-like_sf"/>
</dbReference>
<dbReference type="EMBL" id="WMQE01000001">
    <property type="protein sequence ID" value="MTK19952.1"/>
    <property type="molecule type" value="Genomic_DNA"/>
</dbReference>
<evidence type="ECO:0000256" key="6">
    <source>
        <dbReference type="ARBA" id="ARBA00023204"/>
    </source>
</evidence>
<dbReference type="RefSeq" id="WP_006783813.1">
    <property type="nucleotide sequence ID" value="NZ_CABJBH010000008.1"/>
</dbReference>
<dbReference type="PANTHER" id="PTHR31290">
    <property type="entry name" value="UV-DAMAGE ENDONUCLEASE"/>
    <property type="match status" value="1"/>
</dbReference>
<evidence type="ECO:0000256" key="1">
    <source>
        <dbReference type="ARBA" id="ARBA00022722"/>
    </source>
</evidence>
<reference evidence="7 8" key="1">
    <citation type="journal article" date="2019" name="Nat. Med.">
        <title>A library of human gut bacterial isolates paired with longitudinal multiomics data enables mechanistic microbiome research.</title>
        <authorList>
            <person name="Poyet M."/>
            <person name="Groussin M."/>
            <person name="Gibbons S.M."/>
            <person name="Avila-Pacheco J."/>
            <person name="Jiang X."/>
            <person name="Kearney S.M."/>
            <person name="Perrotta A.R."/>
            <person name="Berdy B."/>
            <person name="Zhao S."/>
            <person name="Lieberman T.D."/>
            <person name="Swanson P.K."/>
            <person name="Smith M."/>
            <person name="Roesemann S."/>
            <person name="Alexander J.E."/>
            <person name="Rich S.A."/>
            <person name="Livny J."/>
            <person name="Vlamakis H."/>
            <person name="Clish C."/>
            <person name="Bullock K."/>
            <person name="Deik A."/>
            <person name="Scott J."/>
            <person name="Pierce K.A."/>
            <person name="Xavier R.J."/>
            <person name="Alm E.J."/>
        </authorList>
    </citation>
    <scope>NUCLEOTIDE SEQUENCE [LARGE SCALE GENOMIC DNA]</scope>
    <source>
        <strain evidence="7 8">BIOML-A198</strain>
    </source>
</reference>